<feature type="compositionally biased region" description="Polar residues" evidence="1">
    <location>
        <begin position="55"/>
        <end position="68"/>
    </location>
</feature>
<evidence type="ECO:0000256" key="1">
    <source>
        <dbReference type="SAM" id="MobiDB-lite"/>
    </source>
</evidence>
<accession>A0A9Q1BNQ5</accession>
<feature type="region of interest" description="Disordered" evidence="1">
    <location>
        <begin position="1"/>
        <end position="132"/>
    </location>
</feature>
<dbReference type="PANTHER" id="PTHR45749">
    <property type="match status" value="1"/>
</dbReference>
<reference evidence="3" key="1">
    <citation type="submission" date="2021-10" db="EMBL/GenBank/DDBJ databases">
        <title>Tropical sea cucumber genome reveals ecological adaptation and Cuvierian tubules defense mechanism.</title>
        <authorList>
            <person name="Chen T."/>
        </authorList>
    </citation>
    <scope>NUCLEOTIDE SEQUENCE</scope>
    <source>
        <strain evidence="3">Nanhai2018</strain>
        <tissue evidence="3">Muscle</tissue>
    </source>
</reference>
<gene>
    <name evidence="3" type="ORF">HOLleu_29431</name>
</gene>
<sequence>MDKRRFVKPKSSGGGGASTSRGRDESVEPSKKRQRVDSVEMSAEPEPQSHPGAGSTHQSDQRLSSSTDHFADVANYAADGDDDSDLLGNAANINSDAKPGAEPAFRQHRDVPGPADISQSPDGGPIQPGRTEHFNLKKSNGWKFRPEWYNAYPWMEFSANENKVYCFVCRHFSVGECAEKAFTTDGFDTWKKCTGESSKNNKLVKHKVSEGHVNNAARYKAYLESKQQNKTVIDHISEAHRQLVQRNREYIKILADTLRLTAVQNIAQRGHNEHEEGPENKGNFLEILNFLKKYDIHEKLTKAAGNAKFTHHNIQNAILDILCDIILDKIKEEIEECKYFAVLVDETKDLSKQEQMSFIIRYLYDGEVHEEFMGFRCAEGVDAESLSDSILDELKSVGIDINNLVGQGYDGASVMSGKLSGVQE</sequence>
<dbReference type="SMART" id="SM00597">
    <property type="entry name" value="ZnF_TTF"/>
    <property type="match status" value="1"/>
</dbReference>
<organism evidence="3 4">
    <name type="scientific">Holothuria leucospilota</name>
    <name type="common">Black long sea cucumber</name>
    <name type="synonym">Mertensiothuria leucospilota</name>
    <dbReference type="NCBI Taxonomy" id="206669"/>
    <lineage>
        <taxon>Eukaryota</taxon>
        <taxon>Metazoa</taxon>
        <taxon>Echinodermata</taxon>
        <taxon>Eleutherozoa</taxon>
        <taxon>Echinozoa</taxon>
        <taxon>Holothuroidea</taxon>
        <taxon>Aspidochirotacea</taxon>
        <taxon>Aspidochirotida</taxon>
        <taxon>Holothuriidae</taxon>
        <taxon>Holothuria</taxon>
    </lineage>
</organism>
<evidence type="ECO:0000259" key="2">
    <source>
        <dbReference type="SMART" id="SM00597"/>
    </source>
</evidence>
<dbReference type="AlphaFoldDB" id="A0A9Q1BNQ5"/>
<dbReference type="EMBL" id="JAIZAY010000014">
    <property type="protein sequence ID" value="KAJ8029904.1"/>
    <property type="molecule type" value="Genomic_DNA"/>
</dbReference>
<dbReference type="Pfam" id="PF14291">
    <property type="entry name" value="DUF4371"/>
    <property type="match status" value="1"/>
</dbReference>
<evidence type="ECO:0000313" key="4">
    <source>
        <dbReference type="Proteomes" id="UP001152320"/>
    </source>
</evidence>
<feature type="compositionally biased region" description="Basic and acidic residues" evidence="1">
    <location>
        <begin position="21"/>
        <end position="38"/>
    </location>
</feature>
<dbReference type="InterPro" id="IPR025398">
    <property type="entry name" value="DUF4371"/>
</dbReference>
<evidence type="ECO:0000313" key="3">
    <source>
        <dbReference type="EMBL" id="KAJ8029904.1"/>
    </source>
</evidence>
<proteinExistence type="predicted"/>
<keyword evidence="4" id="KW-1185">Reference proteome</keyword>
<dbReference type="Proteomes" id="UP001152320">
    <property type="component" value="Chromosome 14"/>
</dbReference>
<dbReference type="PANTHER" id="PTHR45749:SF37">
    <property type="entry name" value="OS05G0311600 PROTEIN"/>
    <property type="match status" value="1"/>
</dbReference>
<dbReference type="InterPro" id="IPR006580">
    <property type="entry name" value="Znf_TTF"/>
</dbReference>
<protein>
    <submittedName>
        <fullName evidence="3">Zinc finger MYM-type protein 1</fullName>
    </submittedName>
</protein>
<comment type="caution">
    <text evidence="3">The sequence shown here is derived from an EMBL/GenBank/DDBJ whole genome shotgun (WGS) entry which is preliminary data.</text>
</comment>
<feature type="domain" description="TTF-type" evidence="2">
    <location>
        <begin position="140"/>
        <end position="235"/>
    </location>
</feature>
<dbReference type="OrthoDB" id="1739706at2759"/>
<name>A0A9Q1BNQ5_HOLLE</name>